<feature type="chain" id="PRO_5016645110" evidence="2">
    <location>
        <begin position="27"/>
        <end position="212"/>
    </location>
</feature>
<keyword evidence="1" id="KW-0812">Transmembrane</keyword>
<gene>
    <name evidence="4" type="ORF">DU002_16220</name>
</gene>
<sequence>MMFMLNNLVKTTLGASLLAASAFASAAVIPYGPQNDVAVSTVTNDWGWSECYSATYATPMGTTVDDELANCSGDYLMLAARRTGSDVFEVLAAAGWDDVLTDTGAANNDVTTTANGAEWYYADGWSWGFAGLGDDVNKFECDTAAASERDRLCWHTLNGVGGYRAGSYLGLNNSTDWEKVILVANAVAVPAPATALLLGLGLAGLGLRRRNK</sequence>
<organism evidence="4 5">
    <name type="scientific">Corallincola holothuriorum</name>
    <dbReference type="NCBI Taxonomy" id="2282215"/>
    <lineage>
        <taxon>Bacteria</taxon>
        <taxon>Pseudomonadati</taxon>
        <taxon>Pseudomonadota</taxon>
        <taxon>Gammaproteobacteria</taxon>
        <taxon>Alteromonadales</taxon>
        <taxon>Psychromonadaceae</taxon>
        <taxon>Corallincola</taxon>
    </lineage>
</organism>
<dbReference type="InterPro" id="IPR013424">
    <property type="entry name" value="Ice-binding_C"/>
</dbReference>
<evidence type="ECO:0000259" key="3">
    <source>
        <dbReference type="Pfam" id="PF07589"/>
    </source>
</evidence>
<dbReference type="NCBIfam" id="TIGR02595">
    <property type="entry name" value="PEP_CTERM"/>
    <property type="match status" value="1"/>
</dbReference>
<evidence type="ECO:0000313" key="4">
    <source>
        <dbReference type="EMBL" id="RCU45263.1"/>
    </source>
</evidence>
<dbReference type="EMBL" id="QPID01000011">
    <property type="protein sequence ID" value="RCU45263.1"/>
    <property type="molecule type" value="Genomic_DNA"/>
</dbReference>
<proteinExistence type="predicted"/>
<comment type="caution">
    <text evidence="4">The sequence shown here is derived from an EMBL/GenBank/DDBJ whole genome shotgun (WGS) entry which is preliminary data.</text>
</comment>
<evidence type="ECO:0000256" key="2">
    <source>
        <dbReference type="SAM" id="SignalP"/>
    </source>
</evidence>
<dbReference type="Proteomes" id="UP000252558">
    <property type="component" value="Unassembled WGS sequence"/>
</dbReference>
<dbReference type="Pfam" id="PF07589">
    <property type="entry name" value="PEP-CTERM"/>
    <property type="match status" value="1"/>
</dbReference>
<accession>A0A368N5H5</accession>
<dbReference type="AlphaFoldDB" id="A0A368N5H5"/>
<evidence type="ECO:0000313" key="5">
    <source>
        <dbReference type="Proteomes" id="UP000252558"/>
    </source>
</evidence>
<name>A0A368N5H5_9GAMM</name>
<feature type="transmembrane region" description="Helical" evidence="1">
    <location>
        <begin position="182"/>
        <end position="207"/>
    </location>
</feature>
<reference evidence="4 5" key="1">
    <citation type="submission" date="2018-07" db="EMBL/GenBank/DDBJ databases">
        <title>Corallincola holothuriorum sp. nov., a new facultative anaerobe isolated from sea cucumber Apostichopus japonicus.</title>
        <authorList>
            <person name="Xia H."/>
        </authorList>
    </citation>
    <scope>NUCLEOTIDE SEQUENCE [LARGE SCALE GENOMIC DNA]</scope>
    <source>
        <strain evidence="4 5">C4</strain>
    </source>
</reference>
<protein>
    <submittedName>
        <fullName evidence="4">PEP-CTERM sorting domain-containing protein</fullName>
    </submittedName>
</protein>
<keyword evidence="5" id="KW-1185">Reference proteome</keyword>
<keyword evidence="1" id="KW-1133">Transmembrane helix</keyword>
<evidence type="ECO:0000256" key="1">
    <source>
        <dbReference type="SAM" id="Phobius"/>
    </source>
</evidence>
<feature type="domain" description="Ice-binding protein C-terminal" evidence="3">
    <location>
        <begin position="188"/>
        <end position="210"/>
    </location>
</feature>
<keyword evidence="1" id="KW-0472">Membrane</keyword>
<keyword evidence="2" id="KW-0732">Signal</keyword>
<feature type="signal peptide" evidence="2">
    <location>
        <begin position="1"/>
        <end position="26"/>
    </location>
</feature>